<comment type="caution">
    <text evidence="10">The sequence shown here is derived from an EMBL/GenBank/DDBJ whole genome shotgun (WGS) entry which is preliminary data.</text>
</comment>
<dbReference type="HAMAP" id="MF_00050">
    <property type="entry name" value="EF_Ts"/>
    <property type="match status" value="1"/>
</dbReference>
<dbReference type="Gene3D" id="3.30.479.20">
    <property type="entry name" value="Elongation factor Ts, dimerisation domain"/>
    <property type="match status" value="2"/>
</dbReference>
<dbReference type="EMBL" id="JAUHPW010000005">
    <property type="protein sequence ID" value="MDN4475695.1"/>
    <property type="molecule type" value="Genomic_DNA"/>
</dbReference>
<evidence type="ECO:0000256" key="6">
    <source>
        <dbReference type="HAMAP-Rule" id="MF_00050"/>
    </source>
</evidence>
<sequence>MANYTVADIQALRERTGAGMLDVKKALDEADGDLDKAVDILRVKGLKGVTKREGRSASEGLVLASIQDVDGGQVGTLLELNSETDFVAKNEKFIALAEKVLGAVVAAGAADLDAALAADLDGKPVKDVVDENAGVLGEKIVLRRVARVEAPVVTEYLHRTNKDLPAQVGVLVGSDAKAGEVARDVAMHIAAYSPKYLAREDVPADIVANEERVAEETAKGEGKPEAALPKIVQGRMNGFFKENVLVEQAFAKDPKTTVGKVVENAGGAVVSFARFRVGA</sequence>
<reference evidence="10" key="1">
    <citation type="submission" date="2023-06" db="EMBL/GenBank/DDBJ databases">
        <title>Sysu t00192.</title>
        <authorList>
            <person name="Gao L."/>
            <person name="Fang B.-Z."/>
            <person name="Li W.-J."/>
        </authorList>
    </citation>
    <scope>NUCLEOTIDE SEQUENCE</scope>
    <source>
        <strain evidence="10">SYSU T00192</strain>
    </source>
</reference>
<dbReference type="CDD" id="cd14275">
    <property type="entry name" value="UBA_EF-Ts"/>
    <property type="match status" value="1"/>
</dbReference>
<evidence type="ECO:0000256" key="7">
    <source>
        <dbReference type="RuleBase" id="RU000642"/>
    </source>
</evidence>
<organism evidence="10 11">
    <name type="scientific">Demequina litoralis</name>
    <dbReference type="NCBI Taxonomy" id="3051660"/>
    <lineage>
        <taxon>Bacteria</taxon>
        <taxon>Bacillati</taxon>
        <taxon>Actinomycetota</taxon>
        <taxon>Actinomycetes</taxon>
        <taxon>Micrococcales</taxon>
        <taxon>Demequinaceae</taxon>
        <taxon>Demequina</taxon>
    </lineage>
</organism>
<dbReference type="SUPFAM" id="SSF46934">
    <property type="entry name" value="UBA-like"/>
    <property type="match status" value="1"/>
</dbReference>
<evidence type="ECO:0000259" key="9">
    <source>
        <dbReference type="Pfam" id="PF00889"/>
    </source>
</evidence>
<feature type="region of interest" description="Involved in Mg(2+) ion dislocation from EF-Tu" evidence="6">
    <location>
        <begin position="84"/>
        <end position="87"/>
    </location>
</feature>
<evidence type="ECO:0000313" key="10">
    <source>
        <dbReference type="EMBL" id="MDN4475695.1"/>
    </source>
</evidence>
<dbReference type="InterPro" id="IPR001816">
    <property type="entry name" value="Transl_elong_EFTs/EF1B"/>
</dbReference>
<evidence type="ECO:0000313" key="11">
    <source>
        <dbReference type="Proteomes" id="UP001172728"/>
    </source>
</evidence>
<protein>
    <recommendedName>
        <fullName evidence="2 6">Elongation factor Ts</fullName>
        <shortName evidence="6">EF-Ts</shortName>
    </recommendedName>
</protein>
<evidence type="ECO:0000256" key="2">
    <source>
        <dbReference type="ARBA" id="ARBA00016956"/>
    </source>
</evidence>
<keyword evidence="3 6" id="KW-0251">Elongation factor</keyword>
<proteinExistence type="inferred from homology"/>
<dbReference type="PANTHER" id="PTHR11741:SF0">
    <property type="entry name" value="ELONGATION FACTOR TS, MITOCHONDRIAL"/>
    <property type="match status" value="1"/>
</dbReference>
<dbReference type="Gene3D" id="1.10.286.20">
    <property type="match status" value="1"/>
</dbReference>
<evidence type="ECO:0000256" key="1">
    <source>
        <dbReference type="ARBA" id="ARBA00005532"/>
    </source>
</evidence>
<dbReference type="SUPFAM" id="SSF54713">
    <property type="entry name" value="Elongation factor Ts (EF-Ts), dimerisation domain"/>
    <property type="match status" value="1"/>
</dbReference>
<dbReference type="InterPro" id="IPR014039">
    <property type="entry name" value="Transl_elong_EFTs/EF1B_dimer"/>
</dbReference>
<dbReference type="PANTHER" id="PTHR11741">
    <property type="entry name" value="ELONGATION FACTOR TS"/>
    <property type="match status" value="1"/>
</dbReference>
<dbReference type="InterPro" id="IPR018101">
    <property type="entry name" value="Transl_elong_Ts_CS"/>
</dbReference>
<dbReference type="NCBIfam" id="TIGR00116">
    <property type="entry name" value="tsf"/>
    <property type="match status" value="1"/>
</dbReference>
<keyword evidence="4 6" id="KW-0648">Protein biosynthesis</keyword>
<evidence type="ECO:0000256" key="4">
    <source>
        <dbReference type="ARBA" id="ARBA00022917"/>
    </source>
</evidence>
<dbReference type="Gene3D" id="1.10.8.10">
    <property type="entry name" value="DNA helicase RuvA subunit, C-terminal domain"/>
    <property type="match status" value="1"/>
</dbReference>
<dbReference type="GO" id="GO:0003746">
    <property type="term" value="F:translation elongation factor activity"/>
    <property type="evidence" value="ECO:0007669"/>
    <property type="project" value="UniProtKB-KW"/>
</dbReference>
<comment type="subcellular location">
    <subcellularLocation>
        <location evidence="6 8">Cytoplasm</location>
    </subcellularLocation>
</comment>
<dbReference type="InterPro" id="IPR036402">
    <property type="entry name" value="EF-Ts_dimer_sf"/>
</dbReference>
<accession>A0ABT8G979</accession>
<keyword evidence="11" id="KW-1185">Reference proteome</keyword>
<dbReference type="PROSITE" id="PS01126">
    <property type="entry name" value="EF_TS_1"/>
    <property type="match status" value="1"/>
</dbReference>
<dbReference type="InterPro" id="IPR009060">
    <property type="entry name" value="UBA-like_sf"/>
</dbReference>
<dbReference type="Pfam" id="PF00889">
    <property type="entry name" value="EF_TS"/>
    <property type="match status" value="1"/>
</dbReference>
<dbReference type="Proteomes" id="UP001172728">
    <property type="component" value="Unassembled WGS sequence"/>
</dbReference>
<feature type="domain" description="Translation elongation factor EFTs/EF1B dimerisation" evidence="9">
    <location>
        <begin position="75"/>
        <end position="278"/>
    </location>
</feature>
<evidence type="ECO:0000256" key="3">
    <source>
        <dbReference type="ARBA" id="ARBA00022768"/>
    </source>
</evidence>
<name>A0ABT8G979_9MICO</name>
<dbReference type="RefSeq" id="WP_301133005.1">
    <property type="nucleotide sequence ID" value="NZ_JAUHPW010000005.1"/>
</dbReference>
<comment type="similarity">
    <text evidence="1 6 7">Belongs to the EF-Ts family.</text>
</comment>
<dbReference type="PROSITE" id="PS01127">
    <property type="entry name" value="EF_TS_2"/>
    <property type="match status" value="1"/>
</dbReference>
<keyword evidence="6" id="KW-0963">Cytoplasm</keyword>
<evidence type="ECO:0000256" key="8">
    <source>
        <dbReference type="RuleBase" id="RU000643"/>
    </source>
</evidence>
<gene>
    <name evidence="6 10" type="primary">tsf</name>
    <name evidence="10" type="ORF">QQX09_07490</name>
</gene>
<evidence type="ECO:0000256" key="5">
    <source>
        <dbReference type="ARBA" id="ARBA00025453"/>
    </source>
</evidence>
<comment type="function">
    <text evidence="5 6 7">Associates with the EF-Tu.GDP complex and induces the exchange of GDP to GTP. It remains bound to the aminoacyl-tRNA.EF-Tu.GTP complex up to the GTP hydrolysis stage on the ribosome.</text>
</comment>